<dbReference type="GO" id="GO:0005524">
    <property type="term" value="F:ATP binding"/>
    <property type="evidence" value="ECO:0007669"/>
    <property type="project" value="UniProtKB-KW"/>
</dbReference>
<keyword evidence="2 4" id="KW-0547">Nucleotide-binding</keyword>
<dbReference type="Gene3D" id="3.30.420.40">
    <property type="match status" value="2"/>
</dbReference>
<dbReference type="EMBL" id="AAHMQS010000013">
    <property type="protein sequence ID" value="EBX9257844.1"/>
    <property type="molecule type" value="Genomic_DNA"/>
</dbReference>
<evidence type="ECO:0000313" key="10">
    <source>
        <dbReference type="Proteomes" id="UP000322218"/>
    </source>
</evidence>
<proteinExistence type="inferred from homology"/>
<dbReference type="InterPro" id="IPR029047">
    <property type="entry name" value="HSP70_peptide-bd_sf"/>
</dbReference>
<evidence type="ECO:0000256" key="3">
    <source>
        <dbReference type="ARBA" id="ARBA00022840"/>
    </source>
</evidence>
<dbReference type="EMBL" id="RUBA01000014">
    <property type="protein sequence ID" value="MKI14633.1"/>
    <property type="molecule type" value="Genomic_DNA"/>
</dbReference>
<dbReference type="Proteomes" id="UP000839931">
    <property type="component" value="Unassembled WGS sequence"/>
</dbReference>
<protein>
    <submittedName>
        <fullName evidence="6">Hsp70 family protein</fullName>
    </submittedName>
    <submittedName>
        <fullName evidence="7">Molecular chaperone HscC</fullName>
    </submittedName>
</protein>
<sequence>MDNATLAIGIDLGTTNSLIAVWQDGAAQLIPNKFGEYLTPSIISMDENKQILVGKPAAARKTSHPDKTAALFKRAMGSNTHWHLGEESFNAPELSSLVLRSLKEDAEDYLQQPIKDVVISVPAYFSDEQRKHTRLAAELAGLNAVRLINEPTAAAMAYGLHTQQNSRSLVFDLGGGTFDVTVLEYATPIIEVHASAGDNYLGGEDFTHLLLDEVLKRWNLDKSALTDSDLAALYACVEAAKCASGSPLRMSWLYQERALESTFYDDELEALWLPLLNRLRTPIEQALRDSRLKPEQIDSLVLVGGASQMPLVQRIAVRLFGKLPYQSYDPSTIVALGAATQAACRLRHEDVEEVILTDICPYSLGVEVNRQGVPGIFSPIIERNTTVPVSKVETYSTMHPEQDSICVRVYQGESHKVKNNILIDSFDVMLKPNGHIQAIDIRFSYDINGLLEVDVLLEDGKSESRIISHNATSLTTQQIDASRERLLALKIYPRDMLINRTFKAQLEEQWSRALGDEREMLGEIITDFDAALLSNDMQRVDDVRRRACEYLGIDEPKAP</sequence>
<name>A0A265B6Q0_SALET</name>
<dbReference type="RefSeq" id="WP_000368025.1">
    <property type="nucleotide sequence ID" value="NZ_CALOZI010000003.1"/>
</dbReference>
<organism evidence="7">
    <name type="scientific">Salmonella enterica subsp. enterica serovar Heidelberg</name>
    <dbReference type="NCBI Taxonomy" id="611"/>
    <lineage>
        <taxon>Bacteria</taxon>
        <taxon>Pseudomonadati</taxon>
        <taxon>Pseudomonadota</taxon>
        <taxon>Gammaproteobacteria</taxon>
        <taxon>Enterobacterales</taxon>
        <taxon>Enterobacteriaceae</taxon>
        <taxon>Salmonella</taxon>
    </lineage>
</organism>
<evidence type="ECO:0000313" key="8">
    <source>
        <dbReference type="EMBL" id="MKI14633.1"/>
    </source>
</evidence>
<dbReference type="EMBL" id="DAATRB010000007">
    <property type="protein sequence ID" value="HAE9752188.1"/>
    <property type="molecule type" value="Genomic_DNA"/>
</dbReference>
<dbReference type="SUPFAM" id="SSF53067">
    <property type="entry name" value="Actin-like ATPase domain"/>
    <property type="match status" value="2"/>
</dbReference>
<dbReference type="InterPro" id="IPR043129">
    <property type="entry name" value="ATPase_NBD"/>
</dbReference>
<dbReference type="AlphaFoldDB" id="A0A265B6Q0"/>
<reference evidence="7" key="3">
    <citation type="submission" date="2018-07" db="EMBL/GenBank/DDBJ databases">
        <authorList>
            <consortium name="NCBI Pathogen Detection Project"/>
        </authorList>
    </citation>
    <scope>NUCLEOTIDE SEQUENCE</scope>
    <source>
        <strain evidence="6">NVSL 4960</strain>
        <strain evidence="7">S18-15009</strain>
    </source>
</reference>
<keyword evidence="3 4" id="KW-0067">ATP-binding</keyword>
<dbReference type="FunFam" id="2.60.34.10:FF:000015">
    <property type="entry name" value="Molecular chaperone HscC"/>
    <property type="match status" value="1"/>
</dbReference>
<evidence type="ECO:0000313" key="5">
    <source>
        <dbReference type="EMBL" id="EBX9257844.1"/>
    </source>
</evidence>
<comment type="similarity">
    <text evidence="1 4">Belongs to the heat shock protein 70 family.</text>
</comment>
<dbReference type="PRINTS" id="PR00301">
    <property type="entry name" value="HEATSHOCK70"/>
</dbReference>
<dbReference type="Gene3D" id="3.90.640.10">
    <property type="entry name" value="Actin, Chain A, domain 4"/>
    <property type="match status" value="1"/>
</dbReference>
<dbReference type="InterPro" id="IPR013126">
    <property type="entry name" value="Hsp_70_fam"/>
</dbReference>
<reference evidence="7" key="1">
    <citation type="journal article" date="2018" name="Genome Biol.">
        <title>SKESA: strategic k-mer extension for scrupulous assemblies.</title>
        <authorList>
            <person name="Souvorov A."/>
            <person name="Agarwala R."/>
            <person name="Lipman D.J."/>
        </authorList>
    </citation>
    <scope>NUCLEOTIDE SEQUENCE</scope>
    <source>
        <strain evidence="6">NVSL 4960</strain>
        <strain evidence="7">S18-15009</strain>
    </source>
</reference>
<evidence type="ECO:0000256" key="1">
    <source>
        <dbReference type="ARBA" id="ARBA00007381"/>
    </source>
</evidence>
<dbReference type="InterPro" id="IPR042030">
    <property type="entry name" value="HscC_NBD"/>
</dbReference>
<dbReference type="EMBL" id="CP043214">
    <property type="protein sequence ID" value="QEI80338.1"/>
    <property type="molecule type" value="Genomic_DNA"/>
</dbReference>
<dbReference type="SUPFAM" id="SSF100920">
    <property type="entry name" value="Heat shock protein 70kD (HSP70), peptide-binding domain"/>
    <property type="match status" value="1"/>
</dbReference>
<dbReference type="Proteomes" id="UP000839523">
    <property type="component" value="Unassembled WGS sequence"/>
</dbReference>
<dbReference type="Pfam" id="PF00012">
    <property type="entry name" value="HSP70"/>
    <property type="match status" value="2"/>
</dbReference>
<dbReference type="PROSITE" id="PS00329">
    <property type="entry name" value="HSP70_2"/>
    <property type="match status" value="1"/>
</dbReference>
<dbReference type="PROSITE" id="PS00297">
    <property type="entry name" value="HSP70_1"/>
    <property type="match status" value="1"/>
</dbReference>
<dbReference type="FunFam" id="3.30.420.40:FF:000144">
    <property type="entry name" value="Molecular chaperone HscC"/>
    <property type="match status" value="1"/>
</dbReference>
<dbReference type="InterPro" id="IPR018181">
    <property type="entry name" value="Heat_shock_70_CS"/>
</dbReference>
<dbReference type="GO" id="GO:0140662">
    <property type="term" value="F:ATP-dependent protein folding chaperone"/>
    <property type="evidence" value="ECO:0007669"/>
    <property type="project" value="InterPro"/>
</dbReference>
<reference evidence="5" key="2">
    <citation type="submission" date="2018-07" db="EMBL/GenBank/DDBJ databases">
        <authorList>
            <person name="Ashton P.M."/>
            <person name="Dallman T."/>
            <person name="Nair S."/>
            <person name="De Pinna E."/>
            <person name="Peters T."/>
            <person name="Grant K."/>
        </authorList>
    </citation>
    <scope>NUCLEOTIDE SEQUENCE [LARGE SCALE GENOMIC DNA]</scope>
    <source>
        <strain evidence="5">370942</strain>
        <strain evidence="8">528468</strain>
    </source>
</reference>
<evidence type="ECO:0000256" key="4">
    <source>
        <dbReference type="RuleBase" id="RU003322"/>
    </source>
</evidence>
<gene>
    <name evidence="8" type="ORF">D6R61_13105</name>
    <name evidence="5" type="ORF">DT169_14960</name>
    <name evidence="9" type="ORF">FYA03_15850</name>
    <name evidence="7" type="ORF">G4V80_002177</name>
    <name evidence="6" type="ORF">GDN63_01270</name>
</gene>
<evidence type="ECO:0000313" key="9">
    <source>
        <dbReference type="EMBL" id="QEI80338.1"/>
    </source>
</evidence>
<evidence type="ECO:0000313" key="6">
    <source>
        <dbReference type="EMBL" id="HAA0831850.1"/>
    </source>
</evidence>
<dbReference type="PANTHER" id="PTHR19375">
    <property type="entry name" value="HEAT SHOCK PROTEIN 70KDA"/>
    <property type="match status" value="1"/>
</dbReference>
<dbReference type="PROSITE" id="PS01036">
    <property type="entry name" value="HSP70_3"/>
    <property type="match status" value="1"/>
</dbReference>
<dbReference type="CDD" id="cd10235">
    <property type="entry name" value="ASKHA_NBD_HSP70_HscC"/>
    <property type="match status" value="1"/>
</dbReference>
<dbReference type="Gene3D" id="2.60.34.10">
    <property type="entry name" value="Substrate Binding Domain Of DNAk, Chain A, domain 1"/>
    <property type="match status" value="1"/>
</dbReference>
<dbReference type="EMBL" id="DAAAKA010000001">
    <property type="protein sequence ID" value="HAA0831850.1"/>
    <property type="molecule type" value="Genomic_DNA"/>
</dbReference>
<dbReference type="Proteomes" id="UP000322218">
    <property type="component" value="Chromosome"/>
</dbReference>
<evidence type="ECO:0000256" key="2">
    <source>
        <dbReference type="ARBA" id="ARBA00022741"/>
    </source>
</evidence>
<reference evidence="9 10" key="4">
    <citation type="submission" date="2019-08" db="EMBL/GenBank/DDBJ databases">
        <title>Inflammatory infection and transmission of beta-lactam resistance in a mouse model of ampicillin-induced microbiota.</title>
        <authorList>
            <person name="Laskey A."/>
            <person name="Ottenbrite M."/>
            <person name="Devenish J."/>
            <person name="Kang M."/>
            <person name="Savic M."/>
            <person name="Nadin Davis S."/>
            <person name="Chmara J."/>
            <person name="Lin M."/>
            <person name="Robertson J."/>
            <person name="Bessonov K."/>
            <person name="Nash J."/>
            <person name="Scott A."/>
            <person name="Topp E."/>
            <person name="Gurnik S."/>
            <person name="Liu K."/>
            <person name="Guan J."/>
        </authorList>
    </citation>
    <scope>NUCLEOTIDE SEQUENCE [LARGE SCALE GENOMIC DNA]</scope>
    <source>
        <strain evidence="9 10">SL-312</strain>
    </source>
</reference>
<evidence type="ECO:0000313" key="7">
    <source>
        <dbReference type="EMBL" id="HAE9752188.1"/>
    </source>
</evidence>
<accession>A0A265B6Q0</accession>
<dbReference type="OMA" id="RFMGTEK"/>